<dbReference type="EMBL" id="LGRX02008640">
    <property type="protein sequence ID" value="KAK3273109.1"/>
    <property type="molecule type" value="Genomic_DNA"/>
</dbReference>
<proteinExistence type="predicted"/>
<evidence type="ECO:0000313" key="2">
    <source>
        <dbReference type="EMBL" id="KAK3273109.1"/>
    </source>
</evidence>
<gene>
    <name evidence="2" type="ORF">CYMTET_18632</name>
</gene>
<protein>
    <submittedName>
        <fullName evidence="2">Uncharacterized protein</fullName>
    </submittedName>
</protein>
<organism evidence="2 3">
    <name type="scientific">Cymbomonas tetramitiformis</name>
    <dbReference type="NCBI Taxonomy" id="36881"/>
    <lineage>
        <taxon>Eukaryota</taxon>
        <taxon>Viridiplantae</taxon>
        <taxon>Chlorophyta</taxon>
        <taxon>Pyramimonadophyceae</taxon>
        <taxon>Pyramimonadales</taxon>
        <taxon>Pyramimonadaceae</taxon>
        <taxon>Cymbomonas</taxon>
    </lineage>
</organism>
<reference evidence="2 3" key="1">
    <citation type="journal article" date="2015" name="Genome Biol. Evol.">
        <title>Comparative Genomics of a Bacterivorous Green Alga Reveals Evolutionary Causalities and Consequences of Phago-Mixotrophic Mode of Nutrition.</title>
        <authorList>
            <person name="Burns J.A."/>
            <person name="Paasch A."/>
            <person name="Narechania A."/>
            <person name="Kim E."/>
        </authorList>
    </citation>
    <scope>NUCLEOTIDE SEQUENCE [LARGE SCALE GENOMIC DNA]</scope>
    <source>
        <strain evidence="2 3">PLY_AMNH</strain>
    </source>
</reference>
<name>A0AAE0L622_9CHLO</name>
<feature type="region of interest" description="Disordered" evidence="1">
    <location>
        <begin position="1"/>
        <end position="29"/>
    </location>
</feature>
<feature type="compositionally biased region" description="Basic and acidic residues" evidence="1">
    <location>
        <begin position="1"/>
        <end position="20"/>
    </location>
</feature>
<evidence type="ECO:0000313" key="3">
    <source>
        <dbReference type="Proteomes" id="UP001190700"/>
    </source>
</evidence>
<evidence type="ECO:0000256" key="1">
    <source>
        <dbReference type="SAM" id="MobiDB-lite"/>
    </source>
</evidence>
<comment type="caution">
    <text evidence="2">The sequence shown here is derived from an EMBL/GenBank/DDBJ whole genome shotgun (WGS) entry which is preliminary data.</text>
</comment>
<dbReference type="AlphaFoldDB" id="A0AAE0L622"/>
<accession>A0AAE0L622</accession>
<dbReference type="Proteomes" id="UP001190700">
    <property type="component" value="Unassembled WGS sequence"/>
</dbReference>
<keyword evidence="3" id="KW-1185">Reference proteome</keyword>
<sequence length="175" mass="19575">MELPEMIKTRYPTDDNKEKNTSQLGTIQNGMSDKLNNLLGDPEAFGQCRDRSELETRTGDLQDILGEQVPAPFQFSFTPGKFMIPISKEMSVTRSTIGRVKAVRRVVMGLYACEMEPEGQYTVGAKRRKQNISTFRAAVGRYKNKAGALRPPNFTHRQFTLLARGRGCNVVGGSR</sequence>